<name>A0ABY3MBP8_9FLAO</name>
<accession>A0ABY3MBP8</accession>
<dbReference type="Pfam" id="PF13749">
    <property type="entry name" value="HATPase_c_4"/>
    <property type="match status" value="1"/>
</dbReference>
<keyword evidence="2" id="KW-0347">Helicase</keyword>
<feature type="domain" description="Schlafen AlbA-2" evidence="1">
    <location>
        <begin position="20"/>
        <end position="138"/>
    </location>
</feature>
<dbReference type="Gene3D" id="3.30.950.30">
    <property type="entry name" value="Schlafen, AAA domain"/>
    <property type="match status" value="1"/>
</dbReference>
<protein>
    <submittedName>
        <fullName evidence="2">ATP-dependent DNA helicase RecG</fullName>
    </submittedName>
</protein>
<gene>
    <name evidence="2" type="ORF">ES677_05060</name>
</gene>
<dbReference type="InterPro" id="IPR007421">
    <property type="entry name" value="Schlafen_AlbA_2_dom"/>
</dbReference>
<keyword evidence="2" id="KW-0547">Nucleotide-binding</keyword>
<comment type="caution">
    <text evidence="2">The sequence shown here is derived from an EMBL/GenBank/DDBJ whole genome shotgun (WGS) entry which is preliminary data.</text>
</comment>
<dbReference type="InterPro" id="IPR038475">
    <property type="entry name" value="RecG_C_sf"/>
</dbReference>
<dbReference type="PANTHER" id="PTHR30595:SF6">
    <property type="entry name" value="SCHLAFEN ALBA-2 DOMAIN-CONTAINING PROTEIN"/>
    <property type="match status" value="1"/>
</dbReference>
<reference evidence="2 3" key="1">
    <citation type="submission" date="2019-08" db="EMBL/GenBank/DDBJ databases">
        <title>Genomes of Antarctic Bizionia species.</title>
        <authorList>
            <person name="Bowman J.P."/>
        </authorList>
    </citation>
    <scope>NUCLEOTIDE SEQUENCE [LARGE SCALE GENOMIC DNA]</scope>
    <source>
        <strain evidence="2 3">IC164</strain>
    </source>
</reference>
<organism evidence="2 3">
    <name type="scientific">Bizionia gelidisalsuginis</name>
    <dbReference type="NCBI Taxonomy" id="291188"/>
    <lineage>
        <taxon>Bacteria</taxon>
        <taxon>Pseudomonadati</taxon>
        <taxon>Bacteroidota</taxon>
        <taxon>Flavobacteriia</taxon>
        <taxon>Flavobacteriales</taxon>
        <taxon>Flavobacteriaceae</taxon>
        <taxon>Bizionia</taxon>
    </lineage>
</organism>
<evidence type="ECO:0000259" key="1">
    <source>
        <dbReference type="Pfam" id="PF04326"/>
    </source>
</evidence>
<dbReference type="Gene3D" id="3.30.565.60">
    <property type="match status" value="1"/>
</dbReference>
<dbReference type="RefSeq" id="WP_148380617.1">
    <property type="nucleotide sequence ID" value="NZ_VSKN01000005.1"/>
</dbReference>
<evidence type="ECO:0000313" key="2">
    <source>
        <dbReference type="EMBL" id="TYC14750.1"/>
    </source>
</evidence>
<dbReference type="GO" id="GO:0004386">
    <property type="term" value="F:helicase activity"/>
    <property type="evidence" value="ECO:0007669"/>
    <property type="project" value="UniProtKB-KW"/>
</dbReference>
<dbReference type="InterPro" id="IPR038461">
    <property type="entry name" value="Schlafen_AlbA_2_dom_sf"/>
</dbReference>
<dbReference type="Pfam" id="PF04326">
    <property type="entry name" value="SLFN_AlbA_2"/>
    <property type="match status" value="1"/>
</dbReference>
<dbReference type="EMBL" id="VSKN01000005">
    <property type="protein sequence ID" value="TYC14750.1"/>
    <property type="molecule type" value="Genomic_DNA"/>
</dbReference>
<keyword evidence="2" id="KW-0378">Hydrolase</keyword>
<sequence length="461" mass="52546">MINTIEISENQKQKILSLNENHFNDLKSKRIKPAKLTNTISAFANSVGGDIYLGIEENDTSSSQNREWSGFTDEEEANAHIQVFEKLFPLGDYFTYNFYKNSSENGVILHLSIKKNPKIIIASNGKIYKRRSAQNLPIESEEEKKRLELDKGIQSYEDHTLNLPLGFVSDSLSIYEFMTEVIPTTEPEPWLRKQLLIRNNLPTVSAVMLYSDTPQAALPKQSGIKIYRYKTKDEEGTRETLDFTPISIEGSAYKQIYEAVNKTKEIIESGKVLKETGLESLEYPEKALHEIITNAVLHRDYSIASDIHIRIFDNRVEILSPGSLPGHVTVKNILQEQFARNGNMVRLINKFPNPPNQDVGEGLNTAFNEISELRLKKPEIIENEHSVTVLIKHEPLASPSVLIMEYLETHEEIHNSTARKITGIKSADSIKSHFYKLQKRNLIVKNPDPNKKGRNSTWIKK</sequence>
<dbReference type="Proteomes" id="UP000323621">
    <property type="component" value="Unassembled WGS sequence"/>
</dbReference>
<proteinExistence type="predicted"/>
<keyword evidence="3" id="KW-1185">Reference proteome</keyword>
<evidence type="ECO:0000313" key="3">
    <source>
        <dbReference type="Proteomes" id="UP000323621"/>
    </source>
</evidence>
<dbReference type="PANTHER" id="PTHR30595">
    <property type="entry name" value="GLPR-RELATED TRANSCRIPTIONAL REPRESSOR"/>
    <property type="match status" value="1"/>
</dbReference>
<keyword evidence="2" id="KW-0067">ATP-binding</keyword>